<name>A0A8B8B5C0_CRAVI</name>
<evidence type="ECO:0000256" key="1">
    <source>
        <dbReference type="SAM" id="Phobius"/>
    </source>
</evidence>
<dbReference type="PANTHER" id="PTHR25462:SF296">
    <property type="entry name" value="MEIOTIC P26, ISOFORM F"/>
    <property type="match status" value="1"/>
</dbReference>
<dbReference type="PANTHER" id="PTHR25462">
    <property type="entry name" value="BONUS, ISOFORM C-RELATED"/>
    <property type="match status" value="1"/>
</dbReference>
<dbReference type="GeneID" id="111107624"/>
<dbReference type="AlphaFoldDB" id="A0A8B8B5C0"/>
<accession>A0A8B8B5C0</accession>
<keyword evidence="1" id="KW-0812">Transmembrane</keyword>
<keyword evidence="1" id="KW-0472">Membrane</keyword>
<evidence type="ECO:0000313" key="2">
    <source>
        <dbReference type="Proteomes" id="UP000694844"/>
    </source>
</evidence>
<dbReference type="Proteomes" id="UP000694844">
    <property type="component" value="Chromosome 8"/>
</dbReference>
<keyword evidence="1" id="KW-1133">Transmembrane helix</keyword>
<reference evidence="3" key="1">
    <citation type="submission" date="2025-08" db="UniProtKB">
        <authorList>
            <consortium name="RefSeq"/>
        </authorList>
    </citation>
    <scope>IDENTIFICATION</scope>
    <source>
        <tissue evidence="3">Whole sample</tissue>
    </source>
</reference>
<organism evidence="2 3">
    <name type="scientific">Crassostrea virginica</name>
    <name type="common">Eastern oyster</name>
    <dbReference type="NCBI Taxonomy" id="6565"/>
    <lineage>
        <taxon>Eukaryota</taxon>
        <taxon>Metazoa</taxon>
        <taxon>Spiralia</taxon>
        <taxon>Lophotrochozoa</taxon>
        <taxon>Mollusca</taxon>
        <taxon>Bivalvia</taxon>
        <taxon>Autobranchia</taxon>
        <taxon>Pteriomorphia</taxon>
        <taxon>Ostreida</taxon>
        <taxon>Ostreoidea</taxon>
        <taxon>Ostreidae</taxon>
        <taxon>Crassostrea</taxon>
    </lineage>
</organism>
<sequence length="377" mass="43610">MCHTCYGQRKVGQCSKHDLLSIDSPSGNICYLTGHEKNELKYFCCEKSCCKAVCANCVVESHKEHTYKPVADEYEERKKLMLRFCEATKNKITNAKRFLDTIRQKRALVTKSDKDARIRLMKQVERGTKYIIGFQEETEKDAEEKLQKCVKMLERREEQLQSYIENSTECCAISEEALLGENMVAFLSVEKTLTEKLKSFEQSDVDKPLESMPPTSDFELKEPTQELESRIDCMTRKSGGTLEKLSFMKEVWKILRGKTTKTQERPSCLNVFISLLFSLFLYACLLLHFHPVPYSRIFDIDHTYLAFRKSQSSQMCFSTDKRMVSNIPIENMRQTCGNTQTPYIFGGAFTNRSFIFGMGSKLCLMLMYLKSDIILRV</sequence>
<dbReference type="OrthoDB" id="6064025at2759"/>
<dbReference type="Gene3D" id="3.30.160.60">
    <property type="entry name" value="Classic Zinc Finger"/>
    <property type="match status" value="1"/>
</dbReference>
<protein>
    <submittedName>
        <fullName evidence="3">Uncharacterized protein LOC111107624</fullName>
    </submittedName>
</protein>
<proteinExistence type="predicted"/>
<dbReference type="KEGG" id="cvn:111107624"/>
<feature type="transmembrane region" description="Helical" evidence="1">
    <location>
        <begin position="269"/>
        <end position="289"/>
    </location>
</feature>
<evidence type="ECO:0000313" key="3">
    <source>
        <dbReference type="RefSeq" id="XP_022298610.1"/>
    </source>
</evidence>
<dbReference type="RefSeq" id="XP_022298610.1">
    <property type="nucleotide sequence ID" value="XM_022442902.1"/>
</dbReference>
<dbReference type="InterPro" id="IPR047153">
    <property type="entry name" value="TRIM45/56/19-like"/>
</dbReference>
<gene>
    <name evidence="3" type="primary">LOC111107624</name>
</gene>
<keyword evidence="2" id="KW-1185">Reference proteome</keyword>